<dbReference type="InterPro" id="IPR001810">
    <property type="entry name" value="F-box_dom"/>
</dbReference>
<dbReference type="Pfam" id="PF00646">
    <property type="entry name" value="F-box"/>
    <property type="match status" value="1"/>
</dbReference>
<dbReference type="Proteomes" id="UP000799302">
    <property type="component" value="Unassembled WGS sequence"/>
</dbReference>
<dbReference type="OrthoDB" id="4191440at2759"/>
<evidence type="ECO:0000256" key="1">
    <source>
        <dbReference type="SAM" id="Phobius"/>
    </source>
</evidence>
<keyword evidence="1" id="KW-0472">Membrane</keyword>
<dbReference type="EMBL" id="MU004234">
    <property type="protein sequence ID" value="KAF2670618.1"/>
    <property type="molecule type" value="Genomic_DNA"/>
</dbReference>
<protein>
    <recommendedName>
        <fullName evidence="2">F-box domain-containing protein</fullName>
    </recommendedName>
</protein>
<dbReference type="AlphaFoldDB" id="A0A6A6UHQ0"/>
<feature type="transmembrane region" description="Helical" evidence="1">
    <location>
        <begin position="137"/>
        <end position="160"/>
    </location>
</feature>
<proteinExistence type="predicted"/>
<reference evidence="3" key="1">
    <citation type="journal article" date="2020" name="Stud. Mycol.">
        <title>101 Dothideomycetes genomes: a test case for predicting lifestyles and emergence of pathogens.</title>
        <authorList>
            <person name="Haridas S."/>
            <person name="Albert R."/>
            <person name="Binder M."/>
            <person name="Bloem J."/>
            <person name="Labutti K."/>
            <person name="Salamov A."/>
            <person name="Andreopoulos B."/>
            <person name="Baker S."/>
            <person name="Barry K."/>
            <person name="Bills G."/>
            <person name="Bluhm B."/>
            <person name="Cannon C."/>
            <person name="Castanera R."/>
            <person name="Culley D."/>
            <person name="Daum C."/>
            <person name="Ezra D."/>
            <person name="Gonzalez J."/>
            <person name="Henrissat B."/>
            <person name="Kuo A."/>
            <person name="Liang C."/>
            <person name="Lipzen A."/>
            <person name="Lutzoni F."/>
            <person name="Magnuson J."/>
            <person name="Mondo S."/>
            <person name="Nolan M."/>
            <person name="Ohm R."/>
            <person name="Pangilinan J."/>
            <person name="Park H.-J."/>
            <person name="Ramirez L."/>
            <person name="Alfaro M."/>
            <person name="Sun H."/>
            <person name="Tritt A."/>
            <person name="Yoshinaga Y."/>
            <person name="Zwiers L.-H."/>
            <person name="Turgeon B."/>
            <person name="Goodwin S."/>
            <person name="Spatafora J."/>
            <person name="Crous P."/>
            <person name="Grigoriev I."/>
        </authorList>
    </citation>
    <scope>NUCLEOTIDE SEQUENCE</scope>
    <source>
        <strain evidence="3">CBS 115976</strain>
    </source>
</reference>
<keyword evidence="4" id="KW-1185">Reference proteome</keyword>
<evidence type="ECO:0000313" key="3">
    <source>
        <dbReference type="EMBL" id="KAF2670618.1"/>
    </source>
</evidence>
<gene>
    <name evidence="3" type="ORF">BT63DRAFT_478741</name>
</gene>
<sequence length="516" mass="59913">MIWSTPISYPLWKDSTQHPELYSPPYHSQLKTTLQWTKNMSTVTLVWSLWSLWPCATRVGTIAFIWALLDAMMATLTIRSVFHIPSFVPMDRCRNHNMTTWHVPPSHESLFVILADTPKSTIQNNSPHRVCEEFRKLYFLLLAQGVALAVAAVCNITLIWGRRNMIDRNAPDLKRLFWIHFTGWPWRRTSWPKSCVSCWFIACLIEVFLLGPPTLLIFVLTRPIHRWIWITYRCCAKFTTGLKISAVHYYKQLRFRRQLKQSHEGLKRSEPPTLPPKNRINNGNLAELLNYDILIVVATNLCYRDIINLSRVSKRLRHTIFDKEANFEELSHHWQQYTCDQESRNNCPVCKIAMCGDCDVRPMDSFSSRAVSSHHGCHLSCFTCFNIITNRTSTSRCHCTCVVKPFARACNFCTPSTLPTSIFYGSYDRPGKVDKKVLLARWKARHEMEVKERCKDENLCFECQEPVGGLLRFWVCIGCRKECRHAMHSAWRWSREPMTASDESGIANEIDDGDIV</sequence>
<keyword evidence="1" id="KW-1133">Transmembrane helix</keyword>
<keyword evidence="1" id="KW-0812">Transmembrane</keyword>
<feature type="domain" description="F-box" evidence="2">
    <location>
        <begin position="289"/>
        <end position="322"/>
    </location>
</feature>
<organism evidence="3 4">
    <name type="scientific">Microthyrium microscopicum</name>
    <dbReference type="NCBI Taxonomy" id="703497"/>
    <lineage>
        <taxon>Eukaryota</taxon>
        <taxon>Fungi</taxon>
        <taxon>Dikarya</taxon>
        <taxon>Ascomycota</taxon>
        <taxon>Pezizomycotina</taxon>
        <taxon>Dothideomycetes</taxon>
        <taxon>Dothideomycetes incertae sedis</taxon>
        <taxon>Microthyriales</taxon>
        <taxon>Microthyriaceae</taxon>
        <taxon>Microthyrium</taxon>
    </lineage>
</organism>
<accession>A0A6A6UHQ0</accession>
<name>A0A6A6UHQ0_9PEZI</name>
<evidence type="ECO:0000259" key="2">
    <source>
        <dbReference type="Pfam" id="PF00646"/>
    </source>
</evidence>
<feature type="transmembrane region" description="Helical" evidence="1">
    <location>
        <begin position="199"/>
        <end position="220"/>
    </location>
</feature>
<evidence type="ECO:0000313" key="4">
    <source>
        <dbReference type="Proteomes" id="UP000799302"/>
    </source>
</evidence>
<feature type="transmembrane region" description="Helical" evidence="1">
    <location>
        <begin position="47"/>
        <end position="69"/>
    </location>
</feature>